<comment type="subunit">
    <text evidence="2 5">Homopentamer.</text>
</comment>
<gene>
    <name evidence="8" type="ORF">SYNTR_1835</name>
</gene>
<dbReference type="GO" id="GO:0009424">
    <property type="term" value="C:bacterial-type flagellum hook"/>
    <property type="evidence" value="ECO:0007669"/>
    <property type="project" value="UniProtKB-UniRule"/>
</dbReference>
<evidence type="ECO:0000313" key="9">
    <source>
        <dbReference type="Proteomes" id="UP000426444"/>
    </source>
</evidence>
<evidence type="ECO:0000256" key="1">
    <source>
        <dbReference type="ARBA" id="ARBA00009764"/>
    </source>
</evidence>
<keyword evidence="8" id="KW-0282">Flagellum</keyword>
<dbReference type="KEGG" id="salq:SYNTR_1835"/>
<keyword evidence="8" id="KW-0969">Cilium</keyword>
<reference evidence="9" key="1">
    <citation type="journal article" date="2019" name="Microbiology">
        <title>Complete Genome Sequence of an Uncultured Bacterium of the Candidate Phylum Bipolaricaulota.</title>
        <authorList>
            <person name="Kadnikov V.V."/>
            <person name="Mardanov A.V."/>
            <person name="Beletsky A.V."/>
            <person name="Frank Y.A."/>
            <person name="Karnachuk O.V."/>
            <person name="Ravin N.V."/>
        </authorList>
    </citation>
    <scope>NUCLEOTIDE SEQUENCE [LARGE SCALE GENOMIC DNA]</scope>
</reference>
<name>A0A6I6DI49_9FIRM</name>
<protein>
    <recommendedName>
        <fullName evidence="5">Flagellar hook-associated protein 2</fullName>
        <shortName evidence="5">HAP2</shortName>
    </recommendedName>
    <alternativeName>
        <fullName evidence="5">Flagellar cap protein</fullName>
    </alternativeName>
</protein>
<evidence type="ECO:0000256" key="4">
    <source>
        <dbReference type="ARBA" id="ARBA00023143"/>
    </source>
</evidence>
<comment type="similarity">
    <text evidence="1 5">Belongs to the FliD family.</text>
</comment>
<dbReference type="InterPro" id="IPR040026">
    <property type="entry name" value="FliD"/>
</dbReference>
<feature type="domain" description="Flagellar hook-associated protein 2 N-terminal" evidence="6">
    <location>
        <begin position="14"/>
        <end position="108"/>
    </location>
</feature>
<evidence type="ECO:0000259" key="6">
    <source>
        <dbReference type="Pfam" id="PF02465"/>
    </source>
</evidence>
<keyword evidence="3" id="KW-0175">Coiled coil</keyword>
<dbReference type="InterPro" id="IPR003481">
    <property type="entry name" value="FliD_N"/>
</dbReference>
<dbReference type="Pfam" id="PF07195">
    <property type="entry name" value="FliD_C"/>
    <property type="match status" value="1"/>
</dbReference>
<sequence>MYGVNNIRFGGIASGLDTEDIVNQMMKIEKMKVDRHHQQKQVLEWKREDYRELNSKFLNLRNEAFDMRLQSSYMSREVSSSNESALSATAGSSAIEGNYEVEIKELARGVNKTSDVLQSNDDISNLKAQFGEDIGDEVSFTLKGQSGEQAFTFNTEEVSIHNVVREINNANLGIRANYDANIDRFFLMTTDTGTNSELSVLTDDGFLSDQLKLNLDESTTLQSTESLGESINTDEKLKEIFPELVGESDVFNISIKIGKDVEELSFGANDNIDTIIDEINDKLGEDVASFNDNKFSINGDEENNVSILSDEEGLLTNIFKLQMSSETGVNSKINFNDMEDLEFQSNDVEIMGINMNLQQAGETVNLTVSNDTDAVVEKITGFVDKYNKIIENISTKLGEERHRDFPPLTDEQRRAMSEDEIEMWEEKARSGHFRADPLLNSIASNLRMATSSPVEGIEGDYQQLSAIGISTQNWQEQGKLHVDEDKLRAALSDDLEGVIQLFTQDRVVEEDENGNEVVEKGPGIARALHEAAGNAIDSIRQRAGIDGLSHDPSFLGQQISREEQRIADMKQRMIRTEERLWSQFSAMERAVAEMNSQSDWLASQLGQMG</sequence>
<dbReference type="RefSeq" id="WP_156204212.1">
    <property type="nucleotide sequence ID" value="NZ_CP046457.1"/>
</dbReference>
<dbReference type="GO" id="GO:0071973">
    <property type="term" value="P:bacterial-type flagellum-dependent cell motility"/>
    <property type="evidence" value="ECO:0007669"/>
    <property type="project" value="TreeGrafter"/>
</dbReference>
<dbReference type="InterPro" id="IPR010809">
    <property type="entry name" value="FliD_C"/>
</dbReference>
<evidence type="ECO:0000259" key="7">
    <source>
        <dbReference type="Pfam" id="PF07195"/>
    </source>
</evidence>
<dbReference type="AlphaFoldDB" id="A0A6I6DI49"/>
<organism evidence="8 9">
    <name type="scientific">Candidatus Syntrophocurvum alkaliphilum</name>
    <dbReference type="NCBI Taxonomy" id="2293317"/>
    <lineage>
        <taxon>Bacteria</taxon>
        <taxon>Bacillati</taxon>
        <taxon>Bacillota</taxon>
        <taxon>Clostridia</taxon>
        <taxon>Eubacteriales</taxon>
        <taxon>Syntrophomonadaceae</taxon>
        <taxon>Candidatus Syntrophocurvum</taxon>
    </lineage>
</organism>
<evidence type="ECO:0000256" key="5">
    <source>
        <dbReference type="RuleBase" id="RU362066"/>
    </source>
</evidence>
<dbReference type="OrthoDB" id="9776025at2"/>
<dbReference type="GO" id="GO:0007155">
    <property type="term" value="P:cell adhesion"/>
    <property type="evidence" value="ECO:0007669"/>
    <property type="project" value="InterPro"/>
</dbReference>
<keyword evidence="8" id="KW-0966">Cell projection</keyword>
<dbReference type="PANTHER" id="PTHR30288">
    <property type="entry name" value="FLAGELLAR CAP/ASSEMBLY PROTEIN FLID"/>
    <property type="match status" value="1"/>
</dbReference>
<evidence type="ECO:0000256" key="3">
    <source>
        <dbReference type="ARBA" id="ARBA00023054"/>
    </source>
</evidence>
<keyword evidence="9" id="KW-1185">Reference proteome</keyword>
<dbReference type="EMBL" id="CP046457">
    <property type="protein sequence ID" value="QGU00429.1"/>
    <property type="molecule type" value="Genomic_DNA"/>
</dbReference>
<accession>A0A6I6DI49</accession>
<evidence type="ECO:0000313" key="8">
    <source>
        <dbReference type="EMBL" id="QGU00429.1"/>
    </source>
</evidence>
<keyword evidence="4 5" id="KW-0975">Bacterial flagellum</keyword>
<evidence type="ECO:0000256" key="2">
    <source>
        <dbReference type="ARBA" id="ARBA00011255"/>
    </source>
</evidence>
<comment type="subcellular location">
    <subcellularLocation>
        <location evidence="5">Secreted</location>
    </subcellularLocation>
    <subcellularLocation>
        <location evidence="5">Bacterial flagellum</location>
    </subcellularLocation>
</comment>
<dbReference type="Pfam" id="PF02465">
    <property type="entry name" value="FliD_N"/>
    <property type="match status" value="1"/>
</dbReference>
<dbReference type="GO" id="GO:0009421">
    <property type="term" value="C:bacterial-type flagellum filament cap"/>
    <property type="evidence" value="ECO:0007669"/>
    <property type="project" value="InterPro"/>
</dbReference>
<dbReference type="GO" id="GO:0005576">
    <property type="term" value="C:extracellular region"/>
    <property type="evidence" value="ECO:0007669"/>
    <property type="project" value="UniProtKB-SubCell"/>
</dbReference>
<dbReference type="Proteomes" id="UP000426444">
    <property type="component" value="Chromosome"/>
</dbReference>
<dbReference type="PANTHER" id="PTHR30288:SF0">
    <property type="entry name" value="FLAGELLAR HOOK-ASSOCIATED PROTEIN 2"/>
    <property type="match status" value="1"/>
</dbReference>
<feature type="domain" description="Flagellar hook-associated protein 2 C-terminal" evidence="7">
    <location>
        <begin position="329"/>
        <end position="596"/>
    </location>
</feature>
<comment type="function">
    <text evidence="5">Required for morphogenesis and for the elongation of the flagellar filament by facilitating polymerization of the flagellin monomers at the tip of growing filament. Forms a capping structure, which prevents flagellin subunits (transported through the central channel of the flagellum) from leaking out without polymerization at the distal end.</text>
</comment>
<proteinExistence type="inferred from homology"/>
<keyword evidence="5" id="KW-0964">Secreted</keyword>